<dbReference type="InterPro" id="IPR011992">
    <property type="entry name" value="EF-hand-dom_pair"/>
</dbReference>
<name>A0ABY6A2S5_9BURK</name>
<dbReference type="PANTHER" id="PTHR10827">
    <property type="entry name" value="RETICULOCALBIN"/>
    <property type="match status" value="1"/>
</dbReference>
<evidence type="ECO:0000313" key="3">
    <source>
        <dbReference type="EMBL" id="UXC20254.1"/>
    </source>
</evidence>
<dbReference type="InterPro" id="IPR002048">
    <property type="entry name" value="EF_hand_dom"/>
</dbReference>
<dbReference type="RefSeq" id="WP_232539403.1">
    <property type="nucleotide sequence ID" value="NZ_CP104377.1"/>
</dbReference>
<feature type="domain" description="EF-hand" evidence="2">
    <location>
        <begin position="146"/>
        <end position="174"/>
    </location>
</feature>
<feature type="signal peptide" evidence="1">
    <location>
        <begin position="1"/>
        <end position="21"/>
    </location>
</feature>
<gene>
    <name evidence="3" type="ORF">N4T19_09155</name>
</gene>
<evidence type="ECO:0000256" key="1">
    <source>
        <dbReference type="SAM" id="SignalP"/>
    </source>
</evidence>
<evidence type="ECO:0000313" key="4">
    <source>
        <dbReference type="Proteomes" id="UP001058290"/>
    </source>
</evidence>
<dbReference type="Proteomes" id="UP001058290">
    <property type="component" value="Chromosome"/>
</dbReference>
<feature type="chain" id="PRO_5047115624" description="EF-hand domain-containing protein" evidence="1">
    <location>
        <begin position="22"/>
        <end position="174"/>
    </location>
</feature>
<dbReference type="SUPFAM" id="SSF47473">
    <property type="entry name" value="EF-hand"/>
    <property type="match status" value="1"/>
</dbReference>
<dbReference type="InterPro" id="IPR018247">
    <property type="entry name" value="EF_Hand_1_Ca_BS"/>
</dbReference>
<dbReference type="EMBL" id="CP104377">
    <property type="protein sequence ID" value="UXC20254.1"/>
    <property type="molecule type" value="Genomic_DNA"/>
</dbReference>
<dbReference type="PROSITE" id="PS50222">
    <property type="entry name" value="EF_HAND_2"/>
    <property type="match status" value="1"/>
</dbReference>
<evidence type="ECO:0000259" key="2">
    <source>
        <dbReference type="PROSITE" id="PS50222"/>
    </source>
</evidence>
<dbReference type="PROSITE" id="PS51257">
    <property type="entry name" value="PROKAR_LIPOPROTEIN"/>
    <property type="match status" value="1"/>
</dbReference>
<keyword evidence="4" id="KW-1185">Reference proteome</keyword>
<reference evidence="3" key="1">
    <citation type="submission" date="2022-09" db="EMBL/GenBank/DDBJ databases">
        <title>Bacterial diversity in gut of crayfish and pufferfish.</title>
        <authorList>
            <person name="Huang Y."/>
        </authorList>
    </citation>
    <scope>NUCLEOTIDE SEQUENCE</scope>
    <source>
        <strain evidence="3">PR12</strain>
    </source>
</reference>
<keyword evidence="1" id="KW-0732">Signal</keyword>
<accession>A0ABY6A2S5</accession>
<organism evidence="3 4">
    <name type="scientific">Comamonas squillarum</name>
    <dbReference type="NCBI Taxonomy" id="2977320"/>
    <lineage>
        <taxon>Bacteria</taxon>
        <taxon>Pseudomonadati</taxon>
        <taxon>Pseudomonadota</taxon>
        <taxon>Betaproteobacteria</taxon>
        <taxon>Burkholderiales</taxon>
        <taxon>Comamonadaceae</taxon>
        <taxon>Comamonas</taxon>
    </lineage>
</organism>
<dbReference type="Gene3D" id="1.10.238.10">
    <property type="entry name" value="EF-hand"/>
    <property type="match status" value="2"/>
</dbReference>
<protein>
    <recommendedName>
        <fullName evidence="2">EF-hand domain-containing protein</fullName>
    </recommendedName>
</protein>
<dbReference type="Pfam" id="PF13202">
    <property type="entry name" value="EF-hand_5"/>
    <property type="match status" value="4"/>
</dbReference>
<sequence>MNRFSAAMTAVAAAALLSACASNNGNNSKTAAPAAAAKTEAKGPVTPVGGHGHNAFMGGYDANRDGVVTRDEYDTLRKQRFVAADTNKDGWLSEDEYVAEFEGRLKAQYAAAGKKPDQQYEGSIKQAHVRFHILDTNKDGKLSIEEEIDIANKTFKNADRNGDGVVNAADMAGQ</sequence>
<dbReference type="PROSITE" id="PS00018">
    <property type="entry name" value="EF_HAND_1"/>
    <property type="match status" value="2"/>
</dbReference>
<proteinExistence type="predicted"/>
<dbReference type="PANTHER" id="PTHR10827:SF85">
    <property type="entry name" value="CALCIUM-BINDING PROTEIN"/>
    <property type="match status" value="1"/>
</dbReference>